<dbReference type="EMBL" id="CADEAL010002402">
    <property type="protein sequence ID" value="CAB1440147.1"/>
    <property type="molecule type" value="Genomic_DNA"/>
</dbReference>
<evidence type="ECO:0000313" key="2">
    <source>
        <dbReference type="Proteomes" id="UP001153269"/>
    </source>
</evidence>
<dbReference type="AlphaFoldDB" id="A0A9N7UVG3"/>
<organism evidence="1 2">
    <name type="scientific">Pleuronectes platessa</name>
    <name type="common">European plaice</name>
    <dbReference type="NCBI Taxonomy" id="8262"/>
    <lineage>
        <taxon>Eukaryota</taxon>
        <taxon>Metazoa</taxon>
        <taxon>Chordata</taxon>
        <taxon>Craniata</taxon>
        <taxon>Vertebrata</taxon>
        <taxon>Euteleostomi</taxon>
        <taxon>Actinopterygii</taxon>
        <taxon>Neopterygii</taxon>
        <taxon>Teleostei</taxon>
        <taxon>Neoteleostei</taxon>
        <taxon>Acanthomorphata</taxon>
        <taxon>Carangaria</taxon>
        <taxon>Pleuronectiformes</taxon>
        <taxon>Pleuronectoidei</taxon>
        <taxon>Pleuronectidae</taxon>
        <taxon>Pleuronectes</taxon>
    </lineage>
</organism>
<gene>
    <name evidence="1" type="ORF">PLEPLA_LOCUS27913</name>
</gene>
<sequence length="170" mass="18566">MREAAGCTVRLGMPPTAAVQRLTSRCLSLSCLLDPKWRPNLAACSSGCWGLTEHTFLLHRQFTPQEADTVLHHLQLFVVSCRAPVGALQGGGSSERRRVHHKACELLVDRRSRSRIHCALSLRLLIPARLPLPAPLFRSSAPTLAGSTHDLTQITGNFKGLSASSTRVVR</sequence>
<keyword evidence="2" id="KW-1185">Reference proteome</keyword>
<name>A0A9N7UVG3_PLEPL</name>
<proteinExistence type="predicted"/>
<protein>
    <submittedName>
        <fullName evidence="1">Uncharacterized protein</fullName>
    </submittedName>
</protein>
<dbReference type="Proteomes" id="UP001153269">
    <property type="component" value="Unassembled WGS sequence"/>
</dbReference>
<comment type="caution">
    <text evidence="1">The sequence shown here is derived from an EMBL/GenBank/DDBJ whole genome shotgun (WGS) entry which is preliminary data.</text>
</comment>
<evidence type="ECO:0000313" key="1">
    <source>
        <dbReference type="EMBL" id="CAB1440147.1"/>
    </source>
</evidence>
<accession>A0A9N7UVG3</accession>
<reference evidence="1" key="1">
    <citation type="submission" date="2020-03" db="EMBL/GenBank/DDBJ databases">
        <authorList>
            <person name="Weist P."/>
        </authorList>
    </citation>
    <scope>NUCLEOTIDE SEQUENCE</scope>
</reference>